<evidence type="ECO:0000313" key="1">
    <source>
        <dbReference type="EMBL" id="AHH01874.1"/>
    </source>
</evidence>
<reference evidence="1 2" key="1">
    <citation type="journal article" date="2014" name="Proc. Natl. Acad. Sci. U.S.A.">
        <title>Thirty-thousand-year-old distant relative of giant icosahedral DNA viruses with a pandoravirus morphology.</title>
        <authorList>
            <person name="Legendre M."/>
            <person name="Bartoli J."/>
            <person name="Shmakova L."/>
            <person name="Jeudy S."/>
            <person name="Labadie K."/>
            <person name="Adrait A."/>
            <person name="Lescot M."/>
            <person name="Poirot O."/>
            <person name="Bertaux L."/>
            <person name="Bruley C."/>
            <person name="Coute Y."/>
            <person name="Rivkina E."/>
            <person name="Abergel C."/>
            <person name="Claverie J.M."/>
        </authorList>
    </citation>
    <scope>NUCLEOTIDE SEQUENCE [LARGE SCALE GENOMIC DNA]</scope>
    <source>
        <strain evidence="1">P1084-T</strain>
    </source>
</reference>
<dbReference type="EMBL" id="KF740664">
    <property type="protein sequence ID" value="AHH01874.1"/>
    <property type="molecule type" value="Genomic_DNA"/>
</dbReference>
<evidence type="ECO:0000313" key="2">
    <source>
        <dbReference type="Proteomes" id="UP000202176"/>
    </source>
</evidence>
<protein>
    <recommendedName>
        <fullName evidence="3">Ankyrin-repeat protein</fullName>
    </recommendedName>
</protein>
<dbReference type="SUPFAM" id="SSF140860">
    <property type="entry name" value="Pseudo ankyrin repeat-like"/>
    <property type="match status" value="1"/>
</dbReference>
<dbReference type="OrthoDB" id="31692at10239"/>
<proteinExistence type="predicted"/>
<sequence length="436" mass="51011">MDFANLWTVCDKNGKQYNGGRGFYVFKPEFLNSFYDSRGLEEFVCRVRLPSLDPSFQILCKREGWFLVNKVEYEGEKLSLLRPETYFLLNAKPHPKFIQKALISHAANPSDDVSILDNWWKEVYSDKDFFPSYLDFCFQQEKISVLNFWAEKCWEENLTLHLWQRIENFCRNSPVLLDWIFKFGISQSDFAYCRLALRQAISKDPCQLLQKWKDYLFGLCSVRSQPFPPPISRALKTGNVRNFFTYQYGGFNSMNFDLNSVSAFGKASDLELLFNEAAYFEFSALTLDKTSEEGNISCLKWWVRKAERYGPQFLPYSKALDLAASRGHLEILNIWLQASKKLGFGLRYSSNLCFYAAIQSRIDILDWWREAGCLHLPNSIFPILVRASKIDVLKWFSKLERSKRNSIDFASLDRMVSGSFELKQWWFSEGRSRFSS</sequence>
<dbReference type="Proteomes" id="UP000202176">
    <property type="component" value="Segment"/>
</dbReference>
<gene>
    <name evidence="1" type="ORF">pv_307</name>
</gene>
<dbReference type="GeneID" id="18266335"/>
<dbReference type="RefSeq" id="YP_009001209.1">
    <property type="nucleotide sequence ID" value="NC_023423.1"/>
</dbReference>
<evidence type="ECO:0008006" key="3">
    <source>
        <dbReference type="Google" id="ProtNLM"/>
    </source>
</evidence>
<accession>W5S5C9</accession>
<dbReference type="KEGG" id="vg:18266335"/>
<organism evidence="1 2">
    <name type="scientific">Pithovirus sibericum</name>
    <dbReference type="NCBI Taxonomy" id="1450746"/>
    <lineage>
        <taxon>Viruses</taxon>
        <taxon>Pithoviruses</taxon>
        <taxon>Orthopithovirinae</taxon>
        <taxon>Alphapithovirus</taxon>
        <taxon>Alphapithovirus sibericum</taxon>
    </lineage>
</organism>
<name>W5S5C9_9VIRU</name>
<keyword evidence="2" id="KW-1185">Reference proteome</keyword>